<dbReference type="NCBIfam" id="TIGR02675">
    <property type="entry name" value="tape_meas_nterm"/>
    <property type="match status" value="1"/>
</dbReference>
<feature type="transmembrane region" description="Helical" evidence="1">
    <location>
        <begin position="371"/>
        <end position="390"/>
    </location>
</feature>
<accession>A0A9D1KCK7</accession>
<dbReference type="Pfam" id="PF20155">
    <property type="entry name" value="TMP_3"/>
    <property type="match status" value="1"/>
</dbReference>
<keyword evidence="1" id="KW-0472">Membrane</keyword>
<comment type="caution">
    <text evidence="3">The sequence shown here is derived from an EMBL/GenBank/DDBJ whole genome shotgun (WGS) entry which is preliminary data.</text>
</comment>
<evidence type="ECO:0000313" key="4">
    <source>
        <dbReference type="Proteomes" id="UP000886722"/>
    </source>
</evidence>
<dbReference type="InterPro" id="IPR013491">
    <property type="entry name" value="Tape_meas_N"/>
</dbReference>
<keyword evidence="1" id="KW-1133">Transmembrane helix</keyword>
<organism evidence="3 4">
    <name type="scientific">Candidatus Caccoplasma intestinavium</name>
    <dbReference type="NCBI Taxonomy" id="2840716"/>
    <lineage>
        <taxon>Bacteria</taxon>
        <taxon>Pseudomonadati</taxon>
        <taxon>Bacteroidota</taxon>
        <taxon>Bacteroidia</taxon>
        <taxon>Bacteroidales</taxon>
        <taxon>Bacteroidaceae</taxon>
        <taxon>Bacteroidaceae incertae sedis</taxon>
        <taxon>Candidatus Caccoplasma</taxon>
    </lineage>
</organism>
<evidence type="ECO:0000256" key="1">
    <source>
        <dbReference type="SAM" id="Phobius"/>
    </source>
</evidence>
<reference evidence="3" key="1">
    <citation type="submission" date="2020-10" db="EMBL/GenBank/DDBJ databases">
        <authorList>
            <person name="Gilroy R."/>
        </authorList>
    </citation>
    <scope>NUCLEOTIDE SEQUENCE</scope>
    <source>
        <strain evidence="3">21143</strain>
    </source>
</reference>
<evidence type="ECO:0000313" key="3">
    <source>
        <dbReference type="EMBL" id="HIT39538.1"/>
    </source>
</evidence>
<keyword evidence="1" id="KW-0812">Transmembrane</keyword>
<feature type="domain" description="Tape measure protein N-terminal" evidence="2">
    <location>
        <begin position="145"/>
        <end position="300"/>
    </location>
</feature>
<feature type="transmembrane region" description="Helical" evidence="1">
    <location>
        <begin position="426"/>
        <end position="446"/>
    </location>
</feature>
<gene>
    <name evidence="3" type="ORF">IAD06_05820</name>
</gene>
<name>A0A9D1KCK7_9BACT</name>
<dbReference type="AlphaFoldDB" id="A0A9D1KCK7"/>
<reference evidence="3" key="2">
    <citation type="journal article" date="2021" name="PeerJ">
        <title>Extensive microbial diversity within the chicken gut microbiome revealed by metagenomics and culture.</title>
        <authorList>
            <person name="Gilroy R."/>
            <person name="Ravi A."/>
            <person name="Getino M."/>
            <person name="Pursley I."/>
            <person name="Horton D.L."/>
            <person name="Alikhan N.F."/>
            <person name="Baker D."/>
            <person name="Gharbi K."/>
            <person name="Hall N."/>
            <person name="Watson M."/>
            <person name="Adriaenssens E.M."/>
            <person name="Foster-Nyarko E."/>
            <person name="Jarju S."/>
            <person name="Secka A."/>
            <person name="Antonio M."/>
            <person name="Oren A."/>
            <person name="Chaudhuri R.R."/>
            <person name="La Ragione R."/>
            <person name="Hildebrand F."/>
            <person name="Pallen M.J."/>
        </authorList>
    </citation>
    <scope>NUCLEOTIDE SEQUENCE</scope>
    <source>
        <strain evidence="3">21143</strain>
    </source>
</reference>
<dbReference type="Proteomes" id="UP000886722">
    <property type="component" value="Unassembled WGS sequence"/>
</dbReference>
<dbReference type="EMBL" id="DVKT01000045">
    <property type="protein sequence ID" value="HIT39538.1"/>
    <property type="molecule type" value="Genomic_DNA"/>
</dbReference>
<feature type="transmembrane region" description="Helical" evidence="1">
    <location>
        <begin position="397"/>
        <end position="414"/>
    </location>
</feature>
<evidence type="ECO:0000259" key="2">
    <source>
        <dbReference type="Pfam" id="PF20155"/>
    </source>
</evidence>
<sequence>MAGNIVEYTLSLQDKISGKLSRIGIANDRQLAVWSRVQRQVVQTDHTMQDFGVSIGSLTGRIAALRAEREWIPAGNIEAIRTTNREIQSLERQLRRLESTTGGRLKAAFSEAFGNLPFASAITNPIVLAGTAGLAALKKGFDREKTQISFEVLLGSKEAGGRLVSDLRQYGAATPYMAADLQENAKMMLSFGIAADRVMPNIKMLGDIAMGDREKMNSLTLAFSQMTSTGKLMGQDLLQMINAGFNPLNEISRTTGKSMAVLKDEMSKGEISAEMVRDAFISATSAGGLFYNMTERLGSSKSGKWSTLLDNATMLLWKLYDIIEPFINPAFAVFSRLIDYTAALLSWIHKGVTGCVSAFRRWFDLLSGGNTAVTVLTALLGIMAATMGIVIARTKLAALWAGIVTTAKWAWTAAQTALNASMWASPTTWIIAGVVALIAVIAYLCYKIEGWGSLWEGVVGFMKYTFYAFVDGVKLYFSTLVNGIMIGLDKIKLAWYEFKEAVGLGNSAENRAAIAAIGADVEARQQAITAGAQRVADHLKNAGRSLAGIDMSWNSEKSLLDIVSGFGAKLGISSPSIPGLGGSETESGINPTGGEVAKNATEAVATGGTRNTTINISIGNMVERIVYEGSYDDNRENMERDMESLFIRVLQMAKTAQ</sequence>
<proteinExistence type="predicted"/>
<protein>
    <submittedName>
        <fullName evidence="3">Tape measure protein</fullName>
    </submittedName>
</protein>